<sequence>MDRKIVIGDCNSRIYYFLHFHFDYFRKSIINRVQILSFLKDKKF</sequence>
<proteinExistence type="predicted"/>
<evidence type="ECO:0000313" key="1">
    <source>
        <dbReference type="EMBL" id="DAD65451.1"/>
    </source>
</evidence>
<accession>A0A8S5L6L3</accession>
<protein>
    <submittedName>
        <fullName evidence="1">Uncharacterized protein</fullName>
    </submittedName>
</protein>
<organism evidence="1">
    <name type="scientific">Myoviridae sp. ctA4D8</name>
    <dbReference type="NCBI Taxonomy" id="2823535"/>
    <lineage>
        <taxon>Viruses</taxon>
        <taxon>Duplodnaviria</taxon>
        <taxon>Heunggongvirae</taxon>
        <taxon>Uroviricota</taxon>
        <taxon>Caudoviricetes</taxon>
    </lineage>
</organism>
<name>A0A8S5L6L3_9CAUD</name>
<dbReference type="EMBL" id="BK014643">
    <property type="protein sequence ID" value="DAD65451.1"/>
    <property type="molecule type" value="Genomic_DNA"/>
</dbReference>
<reference evidence="1" key="1">
    <citation type="journal article" date="2021" name="Proc. Natl. Acad. Sci. U.S.A.">
        <title>A Catalog of Tens of Thousands of Viruses from Human Metagenomes Reveals Hidden Associations with Chronic Diseases.</title>
        <authorList>
            <person name="Tisza M.J."/>
            <person name="Buck C.B."/>
        </authorList>
    </citation>
    <scope>NUCLEOTIDE SEQUENCE</scope>
    <source>
        <strain evidence="1">CtA4D8</strain>
    </source>
</reference>